<reference evidence="2 3" key="1">
    <citation type="submission" date="2023-09" db="EMBL/GenBank/DDBJ databases">
        <title>Genomes of two closely related lineages of the louse Polyplax serrata with different host specificities.</title>
        <authorList>
            <person name="Martinu J."/>
            <person name="Tarabai H."/>
            <person name="Stefka J."/>
            <person name="Hypsa V."/>
        </authorList>
    </citation>
    <scope>NUCLEOTIDE SEQUENCE [LARGE SCALE GENOMIC DNA]</scope>
    <source>
        <strain evidence="2">98ZLc_SE</strain>
    </source>
</reference>
<comment type="caution">
    <text evidence="2">The sequence shown here is derived from an EMBL/GenBank/DDBJ whole genome shotgun (WGS) entry which is preliminary data.</text>
</comment>
<evidence type="ECO:0000313" key="2">
    <source>
        <dbReference type="EMBL" id="KAK6640425.1"/>
    </source>
</evidence>
<organism evidence="2 3">
    <name type="scientific">Polyplax serrata</name>
    <name type="common">Common mouse louse</name>
    <dbReference type="NCBI Taxonomy" id="468196"/>
    <lineage>
        <taxon>Eukaryota</taxon>
        <taxon>Metazoa</taxon>
        <taxon>Ecdysozoa</taxon>
        <taxon>Arthropoda</taxon>
        <taxon>Hexapoda</taxon>
        <taxon>Insecta</taxon>
        <taxon>Pterygota</taxon>
        <taxon>Neoptera</taxon>
        <taxon>Paraneoptera</taxon>
        <taxon>Psocodea</taxon>
        <taxon>Troctomorpha</taxon>
        <taxon>Phthiraptera</taxon>
        <taxon>Anoplura</taxon>
        <taxon>Polyplacidae</taxon>
        <taxon>Polyplax</taxon>
    </lineage>
</organism>
<dbReference type="Gene3D" id="2.40.10.10">
    <property type="entry name" value="Trypsin-like serine proteases"/>
    <property type="match status" value="1"/>
</dbReference>
<keyword evidence="3" id="KW-1185">Reference proteome</keyword>
<dbReference type="InterPro" id="IPR043504">
    <property type="entry name" value="Peptidase_S1_PA_chymotrypsin"/>
</dbReference>
<dbReference type="InterPro" id="IPR001254">
    <property type="entry name" value="Trypsin_dom"/>
</dbReference>
<accession>A0ABR1BAD9</accession>
<dbReference type="InterPro" id="IPR009003">
    <property type="entry name" value="Peptidase_S1_PA"/>
</dbReference>
<gene>
    <name evidence="2" type="ORF">RUM44_012119</name>
</gene>
<sequence>MLRLLICFSPSRLSAANGSYPFVVSLRSRITKDFSCGGALIGIRFVLTEAHRTEDGVKDVLIGMGSLPLSEQSLHPIDTIIVNPDYTTSGTIAKLALLR</sequence>
<name>A0ABR1BAD9_POLSC</name>
<dbReference type="SUPFAM" id="SSF50494">
    <property type="entry name" value="Trypsin-like serine proteases"/>
    <property type="match status" value="1"/>
</dbReference>
<dbReference type="Proteomes" id="UP001359485">
    <property type="component" value="Unassembled WGS sequence"/>
</dbReference>
<dbReference type="EMBL" id="JAWJWF010000001">
    <property type="protein sequence ID" value="KAK6640425.1"/>
    <property type="molecule type" value="Genomic_DNA"/>
</dbReference>
<proteinExistence type="predicted"/>
<evidence type="ECO:0000313" key="3">
    <source>
        <dbReference type="Proteomes" id="UP001359485"/>
    </source>
</evidence>
<protein>
    <recommendedName>
        <fullName evidence="1">Peptidase S1 domain-containing protein</fullName>
    </recommendedName>
</protein>
<dbReference type="Pfam" id="PF00089">
    <property type="entry name" value="Trypsin"/>
    <property type="match status" value="1"/>
</dbReference>
<feature type="domain" description="Peptidase S1" evidence="1">
    <location>
        <begin position="14"/>
        <end position="97"/>
    </location>
</feature>
<evidence type="ECO:0000259" key="1">
    <source>
        <dbReference type="Pfam" id="PF00089"/>
    </source>
</evidence>